<sequence length="216" mass="24635">MDPILNPRIWDKSYLVLTELAKSLKMSIISEIPPEKKDNVILDIGCGTKPYYKLFKHLTKFYIGIDIEKNPGTDIICDAAYLPFKDDSFTIVISTQVLEHVQKPDSVISEGYRILQKNGVIFLSTHGVWSKHGKTDYWRWTDSGLQLLFAKFSDVHVICNGGAILCLFQLINLYISVLPFGKRILWLISNIVGGLSDKVYRCEKYLIINYLVTGKK</sequence>
<reference evidence="3" key="1">
    <citation type="journal article" date="2016" name="Stand. Genomic Sci.">
        <title>Complete genome sequence of Methanospirillum hungatei type strain JF1.</title>
        <authorList>
            <person name="Gunsalus R.P."/>
            <person name="Cook L.E."/>
            <person name="Crable B."/>
            <person name="Rohlin L."/>
            <person name="McDonald E."/>
            <person name="Mouttaki H."/>
            <person name="Sieber J.R."/>
            <person name="Poweleit N."/>
            <person name="Zhou H."/>
            <person name="Lapidus A.L."/>
            <person name="Daligault H.E."/>
            <person name="Land M."/>
            <person name="Gilna P."/>
            <person name="Ivanova N."/>
            <person name="Kyrpides N."/>
            <person name="Culley D.E."/>
            <person name="McInerney M.J."/>
        </authorList>
    </citation>
    <scope>NUCLEOTIDE SEQUENCE [LARGE SCALE GENOMIC DNA]</scope>
    <source>
        <strain evidence="3">ATCC 27890 / DSM 864 / NBRC 100397 / JF-1</strain>
    </source>
</reference>
<dbReference type="SUPFAM" id="SSF53335">
    <property type="entry name" value="S-adenosyl-L-methionine-dependent methyltransferases"/>
    <property type="match status" value="1"/>
</dbReference>
<proteinExistence type="predicted"/>
<dbReference type="GeneID" id="3924023"/>
<accession>Q2FUM2</accession>
<evidence type="ECO:0000313" key="2">
    <source>
        <dbReference type="EMBL" id="ABD42828.1"/>
    </source>
</evidence>
<dbReference type="AlphaFoldDB" id="Q2FUM2"/>
<dbReference type="STRING" id="323259.Mhun_3143"/>
<dbReference type="EMBL" id="CP000254">
    <property type="protein sequence ID" value="ABD42828.1"/>
    <property type="molecule type" value="Genomic_DNA"/>
</dbReference>
<dbReference type="CDD" id="cd02440">
    <property type="entry name" value="AdoMet_MTases"/>
    <property type="match status" value="1"/>
</dbReference>
<dbReference type="RefSeq" id="WP_011450073.1">
    <property type="nucleotide sequence ID" value="NC_007796.1"/>
</dbReference>
<dbReference type="GO" id="GO:0008757">
    <property type="term" value="F:S-adenosylmethionine-dependent methyltransferase activity"/>
    <property type="evidence" value="ECO:0007669"/>
    <property type="project" value="InterPro"/>
</dbReference>
<dbReference type="HOGENOM" id="CLU_080435_0_0_2"/>
<dbReference type="eggNOG" id="arCOG01789">
    <property type="taxonomic scope" value="Archaea"/>
</dbReference>
<dbReference type="EnsemblBacteria" id="ABD42828">
    <property type="protein sequence ID" value="ABD42828"/>
    <property type="gene ID" value="Mhun_3143"/>
</dbReference>
<dbReference type="InParanoid" id="Q2FUM2"/>
<organism evidence="2 3">
    <name type="scientific">Methanospirillum hungatei JF-1 (strain ATCC 27890 / DSM 864 / NBRC 100397 / JF-1)</name>
    <dbReference type="NCBI Taxonomy" id="323259"/>
    <lineage>
        <taxon>Archaea</taxon>
        <taxon>Methanobacteriati</taxon>
        <taxon>Methanobacteriota</taxon>
        <taxon>Stenosarchaea group</taxon>
        <taxon>Methanomicrobia</taxon>
        <taxon>Methanomicrobiales</taxon>
        <taxon>Methanospirillaceae</taxon>
        <taxon>Methanospirillum</taxon>
    </lineage>
</organism>
<gene>
    <name evidence="2" type="ordered locus">Mhun_3143</name>
</gene>
<dbReference type="OrthoDB" id="1018at2157"/>
<dbReference type="InterPro" id="IPR013216">
    <property type="entry name" value="Methyltransf_11"/>
</dbReference>
<protein>
    <recommendedName>
        <fullName evidence="1">Methyltransferase type 11 domain-containing protein</fullName>
    </recommendedName>
</protein>
<keyword evidence="3" id="KW-1185">Reference proteome</keyword>
<evidence type="ECO:0000313" key="3">
    <source>
        <dbReference type="Proteomes" id="UP000001941"/>
    </source>
</evidence>
<dbReference type="KEGG" id="mhu:Mhun_3143"/>
<dbReference type="Proteomes" id="UP000001941">
    <property type="component" value="Chromosome"/>
</dbReference>
<evidence type="ECO:0000259" key="1">
    <source>
        <dbReference type="Pfam" id="PF08241"/>
    </source>
</evidence>
<feature type="domain" description="Methyltransferase type 11" evidence="1">
    <location>
        <begin position="42"/>
        <end position="122"/>
    </location>
</feature>
<dbReference type="Gene3D" id="3.40.50.150">
    <property type="entry name" value="Vaccinia Virus protein VP39"/>
    <property type="match status" value="1"/>
</dbReference>
<name>Q2FUM2_METHJ</name>
<dbReference type="InterPro" id="IPR029063">
    <property type="entry name" value="SAM-dependent_MTases_sf"/>
</dbReference>
<dbReference type="Pfam" id="PF08241">
    <property type="entry name" value="Methyltransf_11"/>
    <property type="match status" value="1"/>
</dbReference>